<feature type="transmembrane region" description="Helical" evidence="9">
    <location>
        <begin position="920"/>
        <end position="945"/>
    </location>
</feature>
<dbReference type="InterPro" id="IPR027463">
    <property type="entry name" value="AcrB_DN_DC_subdom"/>
</dbReference>
<feature type="transmembrane region" description="Helical" evidence="9">
    <location>
        <begin position="997"/>
        <end position="1023"/>
    </location>
</feature>
<keyword evidence="8 9" id="KW-0472">Membrane</keyword>
<keyword evidence="4" id="KW-1003">Cell membrane</keyword>
<evidence type="ECO:0000256" key="3">
    <source>
        <dbReference type="ARBA" id="ARBA00022448"/>
    </source>
</evidence>
<evidence type="ECO:0000256" key="1">
    <source>
        <dbReference type="ARBA" id="ARBA00004429"/>
    </source>
</evidence>
<dbReference type="Gene3D" id="3.30.70.1440">
    <property type="entry name" value="Multidrug efflux transporter AcrB pore domain"/>
    <property type="match status" value="1"/>
</dbReference>
<dbReference type="Gene3D" id="3.30.70.1320">
    <property type="entry name" value="Multidrug efflux transporter AcrB pore domain like"/>
    <property type="match status" value="1"/>
</dbReference>
<evidence type="ECO:0000256" key="5">
    <source>
        <dbReference type="ARBA" id="ARBA00022519"/>
    </source>
</evidence>
<evidence type="ECO:0000256" key="6">
    <source>
        <dbReference type="ARBA" id="ARBA00022692"/>
    </source>
</evidence>
<feature type="transmembrane region" description="Helical" evidence="9">
    <location>
        <begin position="862"/>
        <end position="883"/>
    </location>
</feature>
<sequence>MFKIFIQRPVLSTVISVIIVILGLLGLLALPISQYPDIAPPTVQVSASYTGANADVVLKSVIIPLEEQINGVENMTYMTSTATNDGSASINIFFKVGTDPDLAAVNVQNRVSRATSLLPQEVTQAGVTVTKSQSSNLLIFSLYSDNPAYDQTFLQNYAKINLVPAIQRVTGVGNATIFGSKDYSMRIWLKPDMMAQYSLVPADISAALAEQNIEAAPGKFGENGDEAFQYVIKYKGRLTKATEFENIVVKSAGNGQLLRLKDVARVELGSLSYSSNITTNGKPSVGMAISQTPGSNARDVINESKKIIDLAAKDFPKGVNYTYLVDVNENLDASIEKVVHTLIEAFILVFIVVFIFLQDFRSTLIPAIAVPVAIVGTFFFLNLFGFTINLLTLFALVLAIGIVVDDAIVVVEAVHAKLDHGYKSARKATIDAMSEISGAIISITLVMAAVFIPVTFITGSTGVFYKQFGITLAISIILSAVNALTLSPALCALLLKPHADDHKHQSFIQRFYTAFNVSFDNVTNKYKKSIQFLSVKKWIVLAAIVLSAGALVFMMKTTPSAFVPSEDQGTIFANISLPPSASMERSTIIAKQVDSLAHTIPEVKNTLRIVGQNFTAGQGSAYSMVILKLKTWSERDRGIQEIIGELFAKTAGIRDASIFFISPPTIQGFGQSGGFEFQVQDKGGHTVQELFKVNSDFLANLAKRPEIQYATTSFNPNFPQYMLDVNLEKCKEAGITVNSVLNTLQGYYGGLYASNFNQFGKQYRVMIQADANYRKNPEGLNKVFVRNSKGEMAPITEFITMTRVYGPESISRFNLFSSIAVTGAPNAGYSSGDAIKAIQEVAKESLPAGYGYDFSGLTREELASGSQTVFIFILCLVFVYFLLSAQYESYILPFAVILSIPFGLAGAYLFSIVFKLNSSIYLQISLIMLIGLLAKNGILIVEFALERRRQGLDIVQSAIQGAVARFRPILMTSFAFIFGLVPLMFSTGAGAVGNKSIGTGAVGGMLIGTILGVFVIPVLFIIFQSLQEKISGPLHLKTYDDDDEDAIDPTKAKKAPQH</sequence>
<dbReference type="Gene3D" id="1.20.1640.10">
    <property type="entry name" value="Multidrug efflux transporter AcrB transmembrane domain"/>
    <property type="match status" value="2"/>
</dbReference>
<dbReference type="SUPFAM" id="SSF82866">
    <property type="entry name" value="Multidrug efflux transporter AcrB transmembrane domain"/>
    <property type="match status" value="2"/>
</dbReference>
<reference evidence="10 11" key="1">
    <citation type="submission" date="2019-11" db="EMBL/GenBank/DDBJ databases">
        <title>Description of Pedobacter sp. LMG 31462T.</title>
        <authorList>
            <person name="Carlier A."/>
            <person name="Qi S."/>
            <person name="Vandamme P."/>
        </authorList>
    </citation>
    <scope>NUCLEOTIDE SEQUENCE [LARGE SCALE GENOMIC DNA]</scope>
    <source>
        <strain evidence="10 11">LMG 31462</strain>
    </source>
</reference>
<dbReference type="RefSeq" id="WP_182960246.1">
    <property type="nucleotide sequence ID" value="NZ_WNXC01000007.1"/>
</dbReference>
<feature type="transmembrane region" description="Helical" evidence="9">
    <location>
        <begin position="890"/>
        <end position="914"/>
    </location>
</feature>
<evidence type="ECO:0000256" key="7">
    <source>
        <dbReference type="ARBA" id="ARBA00022989"/>
    </source>
</evidence>
<keyword evidence="5" id="KW-0997">Cell inner membrane</keyword>
<dbReference type="PANTHER" id="PTHR32063">
    <property type="match status" value="1"/>
</dbReference>
<comment type="similarity">
    <text evidence="2">Belongs to the resistance-nodulation-cell division (RND) (TC 2.A.6) family.</text>
</comment>
<evidence type="ECO:0000313" key="10">
    <source>
        <dbReference type="EMBL" id="MBB2150906.1"/>
    </source>
</evidence>
<evidence type="ECO:0000256" key="8">
    <source>
        <dbReference type="ARBA" id="ARBA00023136"/>
    </source>
</evidence>
<feature type="transmembrane region" description="Helical" evidence="9">
    <location>
        <begin position="966"/>
        <end position="985"/>
    </location>
</feature>
<dbReference type="Proteomes" id="UP000636110">
    <property type="component" value="Unassembled WGS sequence"/>
</dbReference>
<dbReference type="PANTHER" id="PTHR32063:SF9">
    <property type="entry name" value="SIMILAR TO MULTIDRUG RESISTANCE PROTEIN MEXB"/>
    <property type="match status" value="1"/>
</dbReference>
<feature type="transmembrane region" description="Helical" evidence="9">
    <location>
        <begin position="364"/>
        <end position="384"/>
    </location>
</feature>
<dbReference type="Gene3D" id="3.30.2090.10">
    <property type="entry name" value="Multidrug efflux transporter AcrB TolC docking domain, DN and DC subdomains"/>
    <property type="match status" value="2"/>
</dbReference>
<feature type="transmembrane region" description="Helical" evidence="9">
    <location>
        <begin position="436"/>
        <end position="458"/>
    </location>
</feature>
<gene>
    <name evidence="10" type="ORF">GM920_18560</name>
</gene>
<feature type="transmembrane region" description="Helical" evidence="9">
    <location>
        <begin position="338"/>
        <end position="357"/>
    </location>
</feature>
<dbReference type="NCBIfam" id="TIGR00915">
    <property type="entry name" value="2A0602"/>
    <property type="match status" value="1"/>
</dbReference>
<evidence type="ECO:0000256" key="4">
    <source>
        <dbReference type="ARBA" id="ARBA00022475"/>
    </source>
</evidence>
<dbReference type="InterPro" id="IPR004764">
    <property type="entry name" value="MdtF-like"/>
</dbReference>
<dbReference type="SUPFAM" id="SSF82693">
    <property type="entry name" value="Multidrug efflux transporter AcrB pore domain, PN1, PN2, PC1 and PC2 subdomains"/>
    <property type="match status" value="4"/>
</dbReference>
<feature type="transmembrane region" description="Helical" evidence="9">
    <location>
        <begin position="470"/>
        <end position="495"/>
    </location>
</feature>
<feature type="transmembrane region" description="Helical" evidence="9">
    <location>
        <begin position="538"/>
        <end position="555"/>
    </location>
</feature>
<evidence type="ECO:0000256" key="9">
    <source>
        <dbReference type="SAM" id="Phobius"/>
    </source>
</evidence>
<comment type="subcellular location">
    <subcellularLocation>
        <location evidence="1">Cell inner membrane</location>
        <topology evidence="1">Multi-pass membrane protein</topology>
    </subcellularLocation>
</comment>
<accession>A0ABR6F070</accession>
<dbReference type="Gene3D" id="3.30.70.1430">
    <property type="entry name" value="Multidrug efflux transporter AcrB pore domain"/>
    <property type="match status" value="2"/>
</dbReference>
<dbReference type="EMBL" id="WNXC01000007">
    <property type="protein sequence ID" value="MBB2150906.1"/>
    <property type="molecule type" value="Genomic_DNA"/>
</dbReference>
<evidence type="ECO:0000313" key="11">
    <source>
        <dbReference type="Proteomes" id="UP000636110"/>
    </source>
</evidence>
<dbReference type="InterPro" id="IPR001036">
    <property type="entry name" value="Acrflvin-R"/>
</dbReference>
<keyword evidence="3" id="KW-0813">Transport</keyword>
<comment type="caution">
    <text evidence="10">The sequence shown here is derived from an EMBL/GenBank/DDBJ whole genome shotgun (WGS) entry which is preliminary data.</text>
</comment>
<dbReference type="Pfam" id="PF00873">
    <property type="entry name" value="ACR_tran"/>
    <property type="match status" value="1"/>
</dbReference>
<evidence type="ECO:0000256" key="2">
    <source>
        <dbReference type="ARBA" id="ARBA00010942"/>
    </source>
</evidence>
<keyword evidence="11" id="KW-1185">Reference proteome</keyword>
<name>A0ABR6F070_9SPHI</name>
<feature type="transmembrane region" description="Helical" evidence="9">
    <location>
        <begin position="390"/>
        <end position="415"/>
    </location>
</feature>
<proteinExistence type="inferred from homology"/>
<dbReference type="PRINTS" id="PR00702">
    <property type="entry name" value="ACRIFLAVINRP"/>
</dbReference>
<organism evidence="10 11">
    <name type="scientific">Pedobacter gandavensis</name>
    <dbReference type="NCBI Taxonomy" id="2679963"/>
    <lineage>
        <taxon>Bacteria</taxon>
        <taxon>Pseudomonadati</taxon>
        <taxon>Bacteroidota</taxon>
        <taxon>Sphingobacteriia</taxon>
        <taxon>Sphingobacteriales</taxon>
        <taxon>Sphingobacteriaceae</taxon>
        <taxon>Pedobacter</taxon>
    </lineage>
</organism>
<keyword evidence="6 9" id="KW-0812">Transmembrane</keyword>
<feature type="transmembrane region" description="Helical" evidence="9">
    <location>
        <begin position="12"/>
        <end position="32"/>
    </location>
</feature>
<keyword evidence="7 9" id="KW-1133">Transmembrane helix</keyword>
<protein>
    <submittedName>
        <fullName evidence="10">Efflux RND transporter permease subunit</fullName>
    </submittedName>
</protein>
<dbReference type="SUPFAM" id="SSF82714">
    <property type="entry name" value="Multidrug efflux transporter AcrB TolC docking domain, DN and DC subdomains"/>
    <property type="match status" value="2"/>
</dbReference>